<proteinExistence type="predicted"/>
<dbReference type="Proteomes" id="UP001497700">
    <property type="component" value="Unassembled WGS sequence"/>
</dbReference>
<gene>
    <name evidence="1" type="ORF">F4820DRAFT_413783</name>
</gene>
<accession>A0ACB9Z7M1</accession>
<evidence type="ECO:0000313" key="2">
    <source>
        <dbReference type="Proteomes" id="UP001497700"/>
    </source>
</evidence>
<sequence>MELNTVKDVEKGLTGESTGERQGSGNANGEGSTTDDFDPPLHQAFSSSSSSAHSNSNNYEPFLDLDEPMLWLSYMEGKSLIKKVQPWPFLEQQQKGDDESNNKSGKNSYKINLAELQRLRLQELQYKLIGHVRRMHTGEDEKGDWRNDLQQYVEALQNHEYMEKCGMASRDPFLVTGERQVCRIGLNTAMAGLDDSGMELKYVSGWEDSRSYLPIPGTRGINRVHQFVNRVVVATVGGGLLIGPMWLMVIHNTRDTVLISTTAFVVVFGLIMACILDRYMDILSSTAAYAAVLVVFVGLTVQPRPSS</sequence>
<reference evidence="1 2" key="1">
    <citation type="journal article" date="2022" name="New Phytol.">
        <title>Ecological generalism drives hyperdiversity of secondary metabolite gene clusters in xylarialean endophytes.</title>
        <authorList>
            <person name="Franco M.E.E."/>
            <person name="Wisecaver J.H."/>
            <person name="Arnold A.E."/>
            <person name="Ju Y.M."/>
            <person name="Slot J.C."/>
            <person name="Ahrendt S."/>
            <person name="Moore L.P."/>
            <person name="Eastman K.E."/>
            <person name="Scott K."/>
            <person name="Konkel Z."/>
            <person name="Mondo S.J."/>
            <person name="Kuo A."/>
            <person name="Hayes R.D."/>
            <person name="Haridas S."/>
            <person name="Andreopoulos B."/>
            <person name="Riley R."/>
            <person name="LaButti K."/>
            <person name="Pangilinan J."/>
            <person name="Lipzen A."/>
            <person name="Amirebrahimi M."/>
            <person name="Yan J."/>
            <person name="Adam C."/>
            <person name="Keymanesh K."/>
            <person name="Ng V."/>
            <person name="Louie K."/>
            <person name="Northen T."/>
            <person name="Drula E."/>
            <person name="Henrissat B."/>
            <person name="Hsieh H.M."/>
            <person name="Youens-Clark K."/>
            <person name="Lutzoni F."/>
            <person name="Miadlikowska J."/>
            <person name="Eastwood D.C."/>
            <person name="Hamelin R.C."/>
            <person name="Grigoriev I.V."/>
            <person name="U'Ren J.M."/>
        </authorList>
    </citation>
    <scope>NUCLEOTIDE SEQUENCE [LARGE SCALE GENOMIC DNA]</scope>
    <source>
        <strain evidence="1 2">CBS 119005</strain>
    </source>
</reference>
<comment type="caution">
    <text evidence="1">The sequence shown here is derived from an EMBL/GenBank/DDBJ whole genome shotgun (WGS) entry which is preliminary data.</text>
</comment>
<evidence type="ECO:0000313" key="1">
    <source>
        <dbReference type="EMBL" id="KAI4867483.1"/>
    </source>
</evidence>
<protein>
    <submittedName>
        <fullName evidence="1">Uncharacterized protein</fullName>
    </submittedName>
</protein>
<dbReference type="EMBL" id="MU393447">
    <property type="protein sequence ID" value="KAI4867483.1"/>
    <property type="molecule type" value="Genomic_DNA"/>
</dbReference>
<name>A0ACB9Z7M1_9PEZI</name>
<keyword evidence="2" id="KW-1185">Reference proteome</keyword>
<organism evidence="1 2">
    <name type="scientific">Hypoxylon rubiginosum</name>
    <dbReference type="NCBI Taxonomy" id="110542"/>
    <lineage>
        <taxon>Eukaryota</taxon>
        <taxon>Fungi</taxon>
        <taxon>Dikarya</taxon>
        <taxon>Ascomycota</taxon>
        <taxon>Pezizomycotina</taxon>
        <taxon>Sordariomycetes</taxon>
        <taxon>Xylariomycetidae</taxon>
        <taxon>Xylariales</taxon>
        <taxon>Hypoxylaceae</taxon>
        <taxon>Hypoxylon</taxon>
    </lineage>
</organism>